<dbReference type="KEGG" id="hsw:Hsw_2824"/>
<proteinExistence type="predicted"/>
<dbReference type="Proteomes" id="UP000019423">
    <property type="component" value="Chromosome"/>
</dbReference>
<protein>
    <recommendedName>
        <fullName evidence="3">LemA family protein</fullName>
    </recommendedName>
</protein>
<gene>
    <name evidence="1" type="ORF">Hsw_2824</name>
</gene>
<name>W8EZB1_9BACT</name>
<accession>W8EZB1</accession>
<dbReference type="PATRIC" id="fig|1227739.3.peg.3008"/>
<evidence type="ECO:0000313" key="1">
    <source>
        <dbReference type="EMBL" id="AHJ98419.1"/>
    </source>
</evidence>
<dbReference type="eggNOG" id="ENOG5033EE3">
    <property type="taxonomic scope" value="Bacteria"/>
</dbReference>
<reference evidence="1 2" key="1">
    <citation type="submission" date="2014-01" db="EMBL/GenBank/DDBJ databases">
        <title>Complete genome sequence of ionizing-radiation resistance bacterium Hymenobacter swuensis DY53.</title>
        <authorList>
            <person name="Jung J.-H."/>
            <person name="Jeong S.-W."/>
            <person name="Joe M.-H."/>
            <person name="Cho y.-j."/>
            <person name="Kim M.-K."/>
            <person name="Lim S.-Y."/>
        </authorList>
    </citation>
    <scope>NUCLEOTIDE SEQUENCE [LARGE SCALE GENOMIC DNA]</scope>
    <source>
        <strain evidence="1 2">DY53</strain>
    </source>
</reference>
<dbReference type="HOGENOM" id="CLU_1287381_0_0_10"/>
<sequence length="214" mass="24296">MFFGKFSLACYFILPLLFHMMRLASLLLVLTTFLTTIGCNRTPKPIDPASAQAVKVQLDILQDSVEARWSEMVASDNAKLHDTRQLLRELTTQPGTNRQQLAQLQYANDRLPRRRYTQQSMAESERIDAYDAAQDSLLRAVYTLLPAGQEPTAAIKTLTDQIQVADGELISFRVRYDQAATRFNNYIQVHTAELEQLGSKYANLKPLPLFTLQK</sequence>
<keyword evidence="2" id="KW-1185">Reference proteome</keyword>
<dbReference type="EMBL" id="CP007145">
    <property type="protein sequence ID" value="AHJ98419.1"/>
    <property type="molecule type" value="Genomic_DNA"/>
</dbReference>
<dbReference type="AlphaFoldDB" id="W8EZB1"/>
<evidence type="ECO:0000313" key="2">
    <source>
        <dbReference type="Proteomes" id="UP000019423"/>
    </source>
</evidence>
<evidence type="ECO:0008006" key="3">
    <source>
        <dbReference type="Google" id="ProtNLM"/>
    </source>
</evidence>
<organism evidence="1 2">
    <name type="scientific">Hymenobacter swuensis DY53</name>
    <dbReference type="NCBI Taxonomy" id="1227739"/>
    <lineage>
        <taxon>Bacteria</taxon>
        <taxon>Pseudomonadati</taxon>
        <taxon>Bacteroidota</taxon>
        <taxon>Cytophagia</taxon>
        <taxon>Cytophagales</taxon>
        <taxon>Hymenobacteraceae</taxon>
        <taxon>Hymenobacter</taxon>
    </lineage>
</organism>